<feature type="region of interest" description="Disordered" evidence="1">
    <location>
        <begin position="237"/>
        <end position="314"/>
    </location>
</feature>
<feature type="compositionally biased region" description="Polar residues" evidence="1">
    <location>
        <begin position="242"/>
        <end position="264"/>
    </location>
</feature>
<dbReference type="RefSeq" id="WP_206943530.1">
    <property type="nucleotide sequence ID" value="NZ_JAFLNF010000008.1"/>
</dbReference>
<dbReference type="Proteomes" id="UP000664779">
    <property type="component" value="Unassembled WGS sequence"/>
</dbReference>
<keyword evidence="3" id="KW-1185">Reference proteome</keyword>
<dbReference type="InterPro" id="IPR021973">
    <property type="entry name" value="SprA-related"/>
</dbReference>
<feature type="compositionally biased region" description="Low complexity" evidence="1">
    <location>
        <begin position="115"/>
        <end position="143"/>
    </location>
</feature>
<protein>
    <recommendedName>
        <fullName evidence="4">SprA family protein</fullName>
    </recommendedName>
</protein>
<dbReference type="Pfam" id="PF12118">
    <property type="entry name" value="SprA-related"/>
    <property type="match status" value="1"/>
</dbReference>
<feature type="compositionally biased region" description="Low complexity" evidence="1">
    <location>
        <begin position="26"/>
        <end position="41"/>
    </location>
</feature>
<feature type="compositionally biased region" description="Acidic residues" evidence="1">
    <location>
        <begin position="144"/>
        <end position="162"/>
    </location>
</feature>
<name>A0A939JA42_9HYPH</name>
<evidence type="ECO:0000313" key="2">
    <source>
        <dbReference type="EMBL" id="MBO0347031.1"/>
    </source>
</evidence>
<feature type="compositionally biased region" description="Basic and acidic residues" evidence="1">
    <location>
        <begin position="265"/>
        <end position="275"/>
    </location>
</feature>
<evidence type="ECO:0000256" key="1">
    <source>
        <dbReference type="SAM" id="MobiDB-lite"/>
    </source>
</evidence>
<feature type="compositionally biased region" description="Polar residues" evidence="1">
    <location>
        <begin position="103"/>
        <end position="114"/>
    </location>
</feature>
<dbReference type="AlphaFoldDB" id="A0A939JA42"/>
<organism evidence="2 3">
    <name type="scientific">Roseibium limicola</name>
    <dbReference type="NCBI Taxonomy" id="2816037"/>
    <lineage>
        <taxon>Bacteria</taxon>
        <taxon>Pseudomonadati</taxon>
        <taxon>Pseudomonadota</taxon>
        <taxon>Alphaproteobacteria</taxon>
        <taxon>Hyphomicrobiales</taxon>
        <taxon>Stappiaceae</taxon>
        <taxon>Roseibium</taxon>
    </lineage>
</organism>
<evidence type="ECO:0008006" key="4">
    <source>
        <dbReference type="Google" id="ProtNLM"/>
    </source>
</evidence>
<proteinExistence type="predicted"/>
<dbReference type="EMBL" id="JAFLNF010000008">
    <property type="protein sequence ID" value="MBO0347031.1"/>
    <property type="molecule type" value="Genomic_DNA"/>
</dbReference>
<accession>A0A939JA42</accession>
<comment type="caution">
    <text evidence="2">The sequence shown here is derived from an EMBL/GenBank/DDBJ whole genome shotgun (WGS) entry which is preliminary data.</text>
</comment>
<sequence length="344" mass="34944">MIGSPTPSVSLSTVQAAVLAGTGQPSSEARGASGAAASNEATVRSNPRTDVAGPSVTKPSSQVSERRLDAVARTNLTAETALFLQENDPGQFSDGASEAENDLGQNNSGAVATGSTPSAESTATQQASAEDAEQAQQAGPVDGEAADDEADATGDGLSEEEEKQVKELAQRDREVRAHEQAHARTGGPHAGAPSYTFQQGPDGKRYAIGGEVAIDTSKERTPEATIRKMQVVIRAATAPAEPSSQDMKVAQQARSALQEAQTQARTERTEELRGEGDEETGVESTTSPVEAGSGGGASEGSRDGAAAGEDNADGARSVATALAAYQAISNAGRPEASQGNGLVV</sequence>
<evidence type="ECO:0000313" key="3">
    <source>
        <dbReference type="Proteomes" id="UP000664779"/>
    </source>
</evidence>
<gene>
    <name evidence="2" type="ORF">J0X15_17525</name>
</gene>
<reference evidence="2" key="1">
    <citation type="submission" date="2021-03" db="EMBL/GenBank/DDBJ databases">
        <title>Roseibium sp. CAU 1637 isolated from Incheon.</title>
        <authorList>
            <person name="Kim W."/>
        </authorList>
    </citation>
    <scope>NUCLEOTIDE SEQUENCE</scope>
    <source>
        <strain evidence="2">CAU 1637</strain>
    </source>
</reference>
<feature type="compositionally biased region" description="Basic and acidic residues" evidence="1">
    <location>
        <begin position="163"/>
        <end position="182"/>
    </location>
</feature>
<feature type="region of interest" description="Disordered" evidence="1">
    <location>
        <begin position="21"/>
        <end position="221"/>
    </location>
</feature>